<protein>
    <recommendedName>
        <fullName evidence="5">Mucin-like protein</fullName>
    </recommendedName>
</protein>
<dbReference type="VEuPathDB" id="FungiDB:KRP22_2275"/>
<sequence>MVSSSIILAAATAFAMAAENVQAHGYVENPLSEFKDKKTSEWVVQIDPQWKGDWDNASGDDGLVALYKELKASNNAKDIRTLLDSDTTLYGANCGYTNPDASPKDPPSTGDATFSRGIVHAGPCEIWLDDKMVLQNDDCQSAYGDGTQETISVFKPVDYSSCASGGCMFRFYWLALQRLDGKTWWQVYKNCIPLSGPAGGGASQTTPSTGDGSSTSQTPPSSDGSSTSQTTPSTTTAPTSGSSASPESTPAPETPTVDTPAVTPAPSSKCNGRKRDSSQKGRRALSPTRCPFSTAFEHQMVSSTSFFAAAAVVAMSADYVQAHGYMEKPLAEFKEGTESPSAWVVELEPQWKGNWDEAKGDEGLVALYKELKASNNIKDIRTMIDSDTKLYGADCGFTDPKATPKDPPSTGDATFSRGMVHAGPCEVWLDDEMVLQNDDCQSAYGDGTKATLSVFKPIDYSSCPAGGCMFRFFWLALQRRDSKTWWQVYKNCVPLSGPAGGGASQTSPSSGASDSPSSGASDSPSSGTSDSPSSGTSDSPSSGTSDSPSSGTSDSPSSGASDSPSSGASDSPSSGASDSPSSGTSDSPSSGTSDSPSSGSSESSETTPAPETPSVETPASGKCSIRRARH</sequence>
<evidence type="ECO:0000256" key="1">
    <source>
        <dbReference type="SAM" id="MobiDB-lite"/>
    </source>
</evidence>
<feature type="compositionally biased region" description="Low complexity" evidence="1">
    <location>
        <begin position="203"/>
        <end position="266"/>
    </location>
</feature>
<feature type="chain" id="PRO_5003585885" description="Mucin-like protein" evidence="2">
    <location>
        <begin position="18"/>
        <end position="630"/>
    </location>
</feature>
<keyword evidence="2" id="KW-0732">Signal</keyword>
<dbReference type="VEuPathDB" id="FungiDB:KRP23_4500"/>
<dbReference type="Proteomes" id="UP000005238">
    <property type="component" value="Unassembled WGS sequence"/>
</dbReference>
<dbReference type="eggNOG" id="KOG4297">
    <property type="taxonomic scope" value="Eukaryota"/>
</dbReference>
<reference evidence="3" key="2">
    <citation type="submission" date="2015-06" db="UniProtKB">
        <authorList>
            <consortium name="EnsemblProtists"/>
        </authorList>
    </citation>
    <scope>IDENTIFICATION</scope>
    <source>
        <strain evidence="3">Pr102</strain>
    </source>
</reference>
<evidence type="ECO:0000256" key="2">
    <source>
        <dbReference type="SAM" id="SignalP"/>
    </source>
</evidence>
<dbReference type="VEuPathDB" id="FungiDB:KRP22_2274"/>
<dbReference type="InParanoid" id="H3GDF2"/>
<dbReference type="HOGENOM" id="CLU_445152_0_0_1"/>
<evidence type="ECO:0008006" key="5">
    <source>
        <dbReference type="Google" id="ProtNLM"/>
    </source>
</evidence>
<dbReference type="AlphaFoldDB" id="H3GDF2"/>
<evidence type="ECO:0000313" key="3">
    <source>
        <dbReference type="EnsemblProtists" id="Phyra73583"/>
    </source>
</evidence>
<feature type="region of interest" description="Disordered" evidence="1">
    <location>
        <begin position="197"/>
        <end position="287"/>
    </location>
</feature>
<dbReference type="EMBL" id="DS566001">
    <property type="status" value="NOT_ANNOTATED_CDS"/>
    <property type="molecule type" value="Genomic_DNA"/>
</dbReference>
<evidence type="ECO:0000313" key="4">
    <source>
        <dbReference type="Proteomes" id="UP000005238"/>
    </source>
</evidence>
<keyword evidence="4" id="KW-1185">Reference proteome</keyword>
<feature type="compositionally biased region" description="Low complexity" evidence="1">
    <location>
        <begin position="504"/>
        <end position="614"/>
    </location>
</feature>
<dbReference type="STRING" id="164328.H3GDF2"/>
<organism evidence="3 4">
    <name type="scientific">Phytophthora ramorum</name>
    <name type="common">Sudden oak death agent</name>
    <dbReference type="NCBI Taxonomy" id="164328"/>
    <lineage>
        <taxon>Eukaryota</taxon>
        <taxon>Sar</taxon>
        <taxon>Stramenopiles</taxon>
        <taxon>Oomycota</taxon>
        <taxon>Peronosporomycetes</taxon>
        <taxon>Peronosporales</taxon>
        <taxon>Peronosporaceae</taxon>
        <taxon>Phytophthora</taxon>
    </lineage>
</organism>
<name>H3GDF2_PHYRM</name>
<reference evidence="4" key="1">
    <citation type="journal article" date="2006" name="Science">
        <title>Phytophthora genome sequences uncover evolutionary origins and mechanisms of pathogenesis.</title>
        <authorList>
            <person name="Tyler B.M."/>
            <person name="Tripathy S."/>
            <person name="Zhang X."/>
            <person name="Dehal P."/>
            <person name="Jiang R.H."/>
            <person name="Aerts A."/>
            <person name="Arredondo F.D."/>
            <person name="Baxter L."/>
            <person name="Bensasson D."/>
            <person name="Beynon J.L."/>
            <person name="Chapman J."/>
            <person name="Damasceno C.M."/>
            <person name="Dorrance A.E."/>
            <person name="Dou D."/>
            <person name="Dickerman A.W."/>
            <person name="Dubchak I.L."/>
            <person name="Garbelotto M."/>
            <person name="Gijzen M."/>
            <person name="Gordon S.G."/>
            <person name="Govers F."/>
            <person name="Grunwald N.J."/>
            <person name="Huang W."/>
            <person name="Ivors K.L."/>
            <person name="Jones R.W."/>
            <person name="Kamoun S."/>
            <person name="Krampis K."/>
            <person name="Lamour K.H."/>
            <person name="Lee M.K."/>
            <person name="McDonald W.H."/>
            <person name="Medina M."/>
            <person name="Meijer H.J."/>
            <person name="Nordberg E.K."/>
            <person name="Maclean D.J."/>
            <person name="Ospina-Giraldo M.D."/>
            <person name="Morris P.F."/>
            <person name="Phuntumart V."/>
            <person name="Putnam N.H."/>
            <person name="Rash S."/>
            <person name="Rose J.K."/>
            <person name="Sakihama Y."/>
            <person name="Salamov A.A."/>
            <person name="Savidor A."/>
            <person name="Scheuring C.F."/>
            <person name="Smith B.M."/>
            <person name="Sobral B.W."/>
            <person name="Terry A."/>
            <person name="Torto-Alalibo T.A."/>
            <person name="Win J."/>
            <person name="Xu Z."/>
            <person name="Zhang H."/>
            <person name="Grigoriev I.V."/>
            <person name="Rokhsar D.S."/>
            <person name="Boore J.L."/>
        </authorList>
    </citation>
    <scope>NUCLEOTIDE SEQUENCE [LARGE SCALE GENOMIC DNA]</scope>
    <source>
        <strain evidence="4">Pr102</strain>
    </source>
</reference>
<feature type="signal peptide" evidence="2">
    <location>
        <begin position="1"/>
        <end position="17"/>
    </location>
</feature>
<accession>H3GDF2</accession>
<feature type="region of interest" description="Disordered" evidence="1">
    <location>
        <begin position="498"/>
        <end position="630"/>
    </location>
</feature>
<dbReference type="EnsemblProtists" id="Phyra73583">
    <property type="protein sequence ID" value="Phyra73583"/>
    <property type="gene ID" value="Phyra73583"/>
</dbReference>
<proteinExistence type="predicted"/>